<organism evidence="14 15">
    <name type="scientific">Luedemannella flava</name>
    <dbReference type="NCBI Taxonomy" id="349316"/>
    <lineage>
        <taxon>Bacteria</taxon>
        <taxon>Bacillati</taxon>
        <taxon>Actinomycetota</taxon>
        <taxon>Actinomycetes</taxon>
        <taxon>Micromonosporales</taxon>
        <taxon>Micromonosporaceae</taxon>
        <taxon>Luedemannella</taxon>
    </lineage>
</organism>
<keyword evidence="4" id="KW-0645">Protease</keyword>
<dbReference type="CDD" id="cd07328">
    <property type="entry name" value="M48_Ste24p_like"/>
    <property type="match status" value="1"/>
</dbReference>
<reference evidence="15" key="1">
    <citation type="journal article" date="2019" name="Int. J. Syst. Evol. Microbiol.">
        <title>The Global Catalogue of Microorganisms (GCM) 10K type strain sequencing project: providing services to taxonomists for standard genome sequencing and annotation.</title>
        <authorList>
            <consortium name="The Broad Institute Genomics Platform"/>
            <consortium name="The Broad Institute Genome Sequencing Center for Infectious Disease"/>
            <person name="Wu L."/>
            <person name="Ma J."/>
        </authorList>
    </citation>
    <scope>NUCLEOTIDE SEQUENCE [LARGE SCALE GENOMIC DNA]</scope>
    <source>
        <strain evidence="15">JCM 13250</strain>
    </source>
</reference>
<evidence type="ECO:0000256" key="5">
    <source>
        <dbReference type="ARBA" id="ARBA00022692"/>
    </source>
</evidence>
<dbReference type="InterPro" id="IPR050083">
    <property type="entry name" value="HtpX_protease"/>
</dbReference>
<dbReference type="PANTHER" id="PTHR43221:SF1">
    <property type="entry name" value="PROTEASE HTPX"/>
    <property type="match status" value="1"/>
</dbReference>
<name>A0ABP4XS62_9ACTN</name>
<keyword evidence="7" id="KW-0378">Hydrolase</keyword>
<keyword evidence="6" id="KW-0479">Metal-binding</keyword>
<protein>
    <recommendedName>
        <fullName evidence="13">Peptidase M48 domain-containing protein</fullName>
    </recommendedName>
</protein>
<keyword evidence="3" id="KW-1003">Cell membrane</keyword>
<evidence type="ECO:0000256" key="12">
    <source>
        <dbReference type="SAM" id="Phobius"/>
    </source>
</evidence>
<keyword evidence="10" id="KW-0482">Metalloprotease</keyword>
<feature type="domain" description="Peptidase M48" evidence="13">
    <location>
        <begin position="123"/>
        <end position="309"/>
    </location>
</feature>
<evidence type="ECO:0000259" key="13">
    <source>
        <dbReference type="Pfam" id="PF01435"/>
    </source>
</evidence>
<keyword evidence="11 12" id="KW-0472">Membrane</keyword>
<keyword evidence="15" id="KW-1185">Reference proteome</keyword>
<keyword evidence="8" id="KW-0862">Zinc</keyword>
<comment type="cofactor">
    <cofactor evidence="1">
        <name>Zn(2+)</name>
        <dbReference type="ChEBI" id="CHEBI:29105"/>
    </cofactor>
</comment>
<dbReference type="RefSeq" id="WP_344127307.1">
    <property type="nucleotide sequence ID" value="NZ_BAAALT010000033.1"/>
</dbReference>
<sequence>MARSMRAALSVLMLVGFYVLALGIIVGLGILSVLMFLNTSGTAGAAKLGFLTIAVAVAVVVALWKVAKAKPEPEPGLPLSPEQAPELWHLVRGLAAVAQTRAPDEILLVPDVNAAVSEDTSMLGLIGGRRRLYLGIPLLQAMNLAQLRSVLAHELGHYSGRHTQLGAVAYRGQTAILATVGQLSGNIVGWLLKQYAKLYLLVAAAVNRTQELEADELSVQVAGRAVAQHTLRELPVISMAWNFYEGRYIAPGWEAGYAPTPADFFGGFGGLLHARTGELDELRKEPPPDEQSRWDSHPSIAARVYAMDRMTDVAVPVDTRPATSLIPRFDRAAEAVAAKAVDFGNRTQLPWDQFTAVAVLVQEQRQADLVYRAAARLTGSGEAGLATVFGLVQAGRIGELSAEFFPEATRREAAKLFADPMELLLRVAAVRSNVAYWRHSWTGRPEFVRTDGQPLNLQPIAAEAVAPESLDRAAAHLAALGIDVAAAVQVDKVATAHGGDIVGGLANMSVNGKPHDVLILDNGLIMRPCPKSTDNGKDRLLEWARSAPVPELAAKSWFVPFEEVASAKIVKVSPIRVDLTLRDGSVVAVHEAWTGDRLHKTSADVLHEAVKPFLPENAGVR</sequence>
<keyword evidence="9 12" id="KW-1133">Transmembrane helix</keyword>
<evidence type="ECO:0000256" key="2">
    <source>
        <dbReference type="ARBA" id="ARBA00004651"/>
    </source>
</evidence>
<dbReference type="Proteomes" id="UP001500218">
    <property type="component" value="Unassembled WGS sequence"/>
</dbReference>
<dbReference type="Pfam" id="PF01435">
    <property type="entry name" value="Peptidase_M48"/>
    <property type="match status" value="1"/>
</dbReference>
<keyword evidence="5 12" id="KW-0812">Transmembrane</keyword>
<evidence type="ECO:0000256" key="6">
    <source>
        <dbReference type="ARBA" id="ARBA00022723"/>
    </source>
</evidence>
<evidence type="ECO:0000313" key="14">
    <source>
        <dbReference type="EMBL" id="GAA1792534.1"/>
    </source>
</evidence>
<dbReference type="InterPro" id="IPR001915">
    <property type="entry name" value="Peptidase_M48"/>
</dbReference>
<evidence type="ECO:0000256" key="3">
    <source>
        <dbReference type="ARBA" id="ARBA00022475"/>
    </source>
</evidence>
<feature type="transmembrane region" description="Helical" evidence="12">
    <location>
        <begin position="43"/>
        <end position="64"/>
    </location>
</feature>
<evidence type="ECO:0000256" key="8">
    <source>
        <dbReference type="ARBA" id="ARBA00022833"/>
    </source>
</evidence>
<comment type="caution">
    <text evidence="14">The sequence shown here is derived from an EMBL/GenBank/DDBJ whole genome shotgun (WGS) entry which is preliminary data.</text>
</comment>
<evidence type="ECO:0000256" key="1">
    <source>
        <dbReference type="ARBA" id="ARBA00001947"/>
    </source>
</evidence>
<evidence type="ECO:0000256" key="11">
    <source>
        <dbReference type="ARBA" id="ARBA00023136"/>
    </source>
</evidence>
<dbReference type="PANTHER" id="PTHR43221">
    <property type="entry name" value="PROTEASE HTPX"/>
    <property type="match status" value="1"/>
</dbReference>
<comment type="subcellular location">
    <subcellularLocation>
        <location evidence="2">Cell membrane</location>
        <topology evidence="2">Multi-pass membrane protein</topology>
    </subcellularLocation>
</comment>
<evidence type="ECO:0000256" key="9">
    <source>
        <dbReference type="ARBA" id="ARBA00022989"/>
    </source>
</evidence>
<gene>
    <name evidence="14" type="ORF">GCM10009682_13040</name>
</gene>
<evidence type="ECO:0000256" key="4">
    <source>
        <dbReference type="ARBA" id="ARBA00022670"/>
    </source>
</evidence>
<dbReference type="Gene3D" id="3.30.2010.10">
    <property type="entry name" value="Metalloproteases ('zincins'), catalytic domain"/>
    <property type="match status" value="1"/>
</dbReference>
<proteinExistence type="predicted"/>
<feature type="transmembrane region" description="Helical" evidence="12">
    <location>
        <begin position="12"/>
        <end position="37"/>
    </location>
</feature>
<dbReference type="EMBL" id="BAAALT010000033">
    <property type="protein sequence ID" value="GAA1792534.1"/>
    <property type="molecule type" value="Genomic_DNA"/>
</dbReference>
<evidence type="ECO:0000313" key="15">
    <source>
        <dbReference type="Proteomes" id="UP001500218"/>
    </source>
</evidence>
<evidence type="ECO:0000256" key="7">
    <source>
        <dbReference type="ARBA" id="ARBA00022801"/>
    </source>
</evidence>
<accession>A0ABP4XS62</accession>
<evidence type="ECO:0000256" key="10">
    <source>
        <dbReference type="ARBA" id="ARBA00023049"/>
    </source>
</evidence>